<dbReference type="AlphaFoldDB" id="A0A3D3QZ47"/>
<comment type="caution">
    <text evidence="3">The sequence shown here is derived from an EMBL/GenBank/DDBJ whole genome shotgun (WGS) entry which is preliminary data.</text>
</comment>
<dbReference type="PANTHER" id="PTHR34978:SF3">
    <property type="entry name" value="SLR0241 PROTEIN"/>
    <property type="match status" value="1"/>
</dbReference>
<dbReference type="Gene3D" id="3.30.2010.10">
    <property type="entry name" value="Metalloproteases ('zincins'), catalytic domain"/>
    <property type="match status" value="1"/>
</dbReference>
<dbReference type="InterPro" id="IPR008756">
    <property type="entry name" value="Peptidase_M56"/>
</dbReference>
<reference evidence="3 4" key="1">
    <citation type="journal article" date="2018" name="Nat. Biotechnol.">
        <title>A standardized bacterial taxonomy based on genome phylogeny substantially revises the tree of life.</title>
        <authorList>
            <person name="Parks D.H."/>
            <person name="Chuvochina M."/>
            <person name="Waite D.W."/>
            <person name="Rinke C."/>
            <person name="Skarshewski A."/>
            <person name="Chaumeil P.A."/>
            <person name="Hugenholtz P."/>
        </authorList>
    </citation>
    <scope>NUCLEOTIDE SEQUENCE [LARGE SCALE GENOMIC DNA]</scope>
    <source>
        <strain evidence="3">UBA9375</strain>
    </source>
</reference>
<evidence type="ECO:0000313" key="4">
    <source>
        <dbReference type="Proteomes" id="UP000263642"/>
    </source>
</evidence>
<evidence type="ECO:0000259" key="2">
    <source>
        <dbReference type="Pfam" id="PF05569"/>
    </source>
</evidence>
<evidence type="ECO:0000256" key="1">
    <source>
        <dbReference type="SAM" id="Phobius"/>
    </source>
</evidence>
<proteinExistence type="predicted"/>
<accession>A0A3D3QZ47</accession>
<dbReference type="Pfam" id="PF05569">
    <property type="entry name" value="Peptidase_M56"/>
    <property type="match status" value="1"/>
</dbReference>
<dbReference type="Proteomes" id="UP000263642">
    <property type="component" value="Unassembled WGS sequence"/>
</dbReference>
<feature type="transmembrane region" description="Helical" evidence="1">
    <location>
        <begin position="114"/>
        <end position="136"/>
    </location>
</feature>
<keyword evidence="1" id="KW-0812">Transmembrane</keyword>
<feature type="transmembrane region" description="Helical" evidence="1">
    <location>
        <begin position="225"/>
        <end position="243"/>
    </location>
</feature>
<feature type="transmembrane region" description="Helical" evidence="1">
    <location>
        <begin position="40"/>
        <end position="60"/>
    </location>
</feature>
<protein>
    <recommendedName>
        <fullName evidence="2">Peptidase M56 domain-containing protein</fullName>
    </recommendedName>
</protein>
<keyword evidence="1" id="KW-0472">Membrane</keyword>
<dbReference type="InterPro" id="IPR052173">
    <property type="entry name" value="Beta-lactam_resp_regulator"/>
</dbReference>
<dbReference type="CDD" id="cd07341">
    <property type="entry name" value="M56_BlaR1_MecR1_like"/>
    <property type="match status" value="1"/>
</dbReference>
<evidence type="ECO:0000313" key="3">
    <source>
        <dbReference type="EMBL" id="HCO21616.1"/>
    </source>
</evidence>
<keyword evidence="1" id="KW-1133">Transmembrane helix</keyword>
<name>A0A3D3QZ47_9PLAN</name>
<gene>
    <name evidence="3" type="ORF">DIT97_00535</name>
</gene>
<dbReference type="EMBL" id="DQAY01000008">
    <property type="protein sequence ID" value="HCO21616.1"/>
    <property type="molecule type" value="Genomic_DNA"/>
</dbReference>
<dbReference type="PANTHER" id="PTHR34978">
    <property type="entry name" value="POSSIBLE SENSOR-TRANSDUCER PROTEIN BLAR"/>
    <property type="match status" value="1"/>
</dbReference>
<organism evidence="3 4">
    <name type="scientific">Gimesia maris</name>
    <dbReference type="NCBI Taxonomy" id="122"/>
    <lineage>
        <taxon>Bacteria</taxon>
        <taxon>Pseudomonadati</taxon>
        <taxon>Planctomycetota</taxon>
        <taxon>Planctomycetia</taxon>
        <taxon>Planctomycetales</taxon>
        <taxon>Planctomycetaceae</taxon>
        <taxon>Gimesia</taxon>
    </lineage>
</organism>
<sequence length="493" mass="55616">MGYLMYCLLWNLMFVTVASILVYLLSFTRSLEERPALRHALWLLVLLKFVTPPLWAAPLLPAVQAEQSMPSVEQQVAETDRVTITPIHPVTDESAGFSVHRTARTRDRSQTCSMISQILVGLSLIVTFIMGGLAVIQWSRLKKLSTHFIEPDQRLAEMLKRVCQSCHLSKMPELVVVNTICSPMLWVGFRRTTIILPRAIAETLSEEQLQQVLAHEIGHLVRKDYLSGLLAFGVIILFWWNPLAWLARREMLLAAETCCDAFAIAVTSGSRQSYARTLLAAVDFTNRDRSVLPAWGTQFLESRSLERRIKMVARSQVKSVLTHSHRGVIICLSLLVLVIVPVRAEKIMITQTENATEQKQDIRLQTDRLQQEKVVVPPNTRSANLPTIANVKLISWSGAETSSRAYFFETAQAAESFANLVKAFQIADQFKIEISETKTMQTDQDKRICIMPASYARQLGLDGDKYVLLQGTRAAHSHLEKVVSTLKNDKKKF</sequence>
<feature type="domain" description="Peptidase M56" evidence="2">
    <location>
        <begin position="17"/>
        <end position="312"/>
    </location>
</feature>
<feature type="transmembrane region" description="Helical" evidence="1">
    <location>
        <begin position="6"/>
        <end position="28"/>
    </location>
</feature>